<proteinExistence type="predicted"/>
<dbReference type="SFLD" id="SFLDG01129">
    <property type="entry name" value="C1.5:_HAD__Beta-PGM__Phosphata"/>
    <property type="match status" value="1"/>
</dbReference>
<dbReference type="InterPro" id="IPR023214">
    <property type="entry name" value="HAD_sf"/>
</dbReference>
<dbReference type="InterPro" id="IPR006439">
    <property type="entry name" value="HAD-SF_hydro_IA"/>
</dbReference>
<dbReference type="InterPro" id="IPR036412">
    <property type="entry name" value="HAD-like_sf"/>
</dbReference>
<name>A0ABV7VFL8_9PROT</name>
<evidence type="ECO:0000256" key="1">
    <source>
        <dbReference type="SAM" id="MobiDB-lite"/>
    </source>
</evidence>
<comment type="caution">
    <text evidence="2">The sequence shown here is derived from an EMBL/GenBank/DDBJ whole genome shotgun (WGS) entry which is preliminary data.</text>
</comment>
<dbReference type="SFLD" id="SFLDG01132">
    <property type="entry name" value="C1.5.3:_5'-Nucleotidase_Like"/>
    <property type="match status" value="1"/>
</dbReference>
<gene>
    <name evidence="2" type="ORF">ACFOOQ_12200</name>
</gene>
<dbReference type="Pfam" id="PF00702">
    <property type="entry name" value="Hydrolase"/>
    <property type="match status" value="1"/>
</dbReference>
<organism evidence="2 3">
    <name type="scientific">Ferrovibrio xuzhouensis</name>
    <dbReference type="NCBI Taxonomy" id="1576914"/>
    <lineage>
        <taxon>Bacteria</taxon>
        <taxon>Pseudomonadati</taxon>
        <taxon>Pseudomonadota</taxon>
        <taxon>Alphaproteobacteria</taxon>
        <taxon>Rhodospirillales</taxon>
        <taxon>Rhodospirillaceae</taxon>
        <taxon>Ferrovibrio</taxon>
    </lineage>
</organism>
<feature type="region of interest" description="Disordered" evidence="1">
    <location>
        <begin position="1"/>
        <end position="20"/>
    </location>
</feature>
<evidence type="ECO:0000313" key="2">
    <source>
        <dbReference type="EMBL" id="MFC3676310.1"/>
    </source>
</evidence>
<sequence length="245" mass="26905">MISPALSARSTTQSSSLAGPLSGPALAAAETWVFDLDNTLYPADCNLFAQMDRRMGEFIARQFEVDYDEAKRRQKGFFQSHGTTLRGLMVEHGLDPAAFLDYVHDIDLNVVQAQPLLGAALDRLPGRKVVFTNGTVAHAERVLNRLGIADRFETLFDIVASDYLPKPREEPYRKLLGNHRIRPEGAVMVEDMARNLVPAAALGMTTVWVPTAAEWSKPDRPDDTAHIHHTAPDLTVFLAGLTAAG</sequence>
<dbReference type="Proteomes" id="UP001595711">
    <property type="component" value="Unassembled WGS sequence"/>
</dbReference>
<dbReference type="NCBIfam" id="TIGR01509">
    <property type="entry name" value="HAD-SF-IA-v3"/>
    <property type="match status" value="1"/>
</dbReference>
<dbReference type="Gene3D" id="1.10.150.450">
    <property type="match status" value="1"/>
</dbReference>
<dbReference type="NCBIfam" id="TIGR01993">
    <property type="entry name" value="Pyr-5-nucltdase"/>
    <property type="match status" value="1"/>
</dbReference>
<dbReference type="PANTHER" id="PTHR12725">
    <property type="entry name" value="HALOACID DEHALOGENASE-LIKE HYDROLASE"/>
    <property type="match status" value="1"/>
</dbReference>
<dbReference type="PANTHER" id="PTHR12725:SF117">
    <property type="entry name" value="HALOACID DEHALOGENASE-LIKE HYDROLASE"/>
    <property type="match status" value="1"/>
</dbReference>
<dbReference type="EMBL" id="JBHRYJ010000002">
    <property type="protein sequence ID" value="MFC3676310.1"/>
    <property type="molecule type" value="Genomic_DNA"/>
</dbReference>
<dbReference type="InterPro" id="IPR010237">
    <property type="entry name" value="Pyr-5-nucltdase"/>
</dbReference>
<evidence type="ECO:0000313" key="3">
    <source>
        <dbReference type="Proteomes" id="UP001595711"/>
    </source>
</evidence>
<keyword evidence="3" id="KW-1185">Reference proteome</keyword>
<protein>
    <submittedName>
        <fullName evidence="2">Pyrimidine 5'-nucleotidase</fullName>
    </submittedName>
</protein>
<accession>A0ABV7VFL8</accession>
<dbReference type="SFLD" id="SFLDS00003">
    <property type="entry name" value="Haloacid_Dehalogenase"/>
    <property type="match status" value="1"/>
</dbReference>
<dbReference type="RefSeq" id="WP_379726683.1">
    <property type="nucleotide sequence ID" value="NZ_JBHRYJ010000002.1"/>
</dbReference>
<reference evidence="3" key="1">
    <citation type="journal article" date="2019" name="Int. J. Syst. Evol. Microbiol.">
        <title>The Global Catalogue of Microorganisms (GCM) 10K type strain sequencing project: providing services to taxonomists for standard genome sequencing and annotation.</title>
        <authorList>
            <consortium name="The Broad Institute Genomics Platform"/>
            <consortium name="The Broad Institute Genome Sequencing Center for Infectious Disease"/>
            <person name="Wu L."/>
            <person name="Ma J."/>
        </authorList>
    </citation>
    <scope>NUCLEOTIDE SEQUENCE [LARGE SCALE GENOMIC DNA]</scope>
    <source>
        <strain evidence="3">KCTC 42182</strain>
    </source>
</reference>
<dbReference type="SUPFAM" id="SSF56784">
    <property type="entry name" value="HAD-like"/>
    <property type="match status" value="1"/>
</dbReference>
<dbReference type="Gene3D" id="3.40.50.1000">
    <property type="entry name" value="HAD superfamily/HAD-like"/>
    <property type="match status" value="1"/>
</dbReference>